<dbReference type="EMBL" id="VDUZ01000007">
    <property type="protein sequence ID" value="TXL78214.1"/>
    <property type="molecule type" value="Genomic_DNA"/>
</dbReference>
<dbReference type="HAMAP" id="MF_00676">
    <property type="entry name" value="UPF0260"/>
    <property type="match status" value="1"/>
</dbReference>
<dbReference type="InterPro" id="IPR008228">
    <property type="entry name" value="UCP006173"/>
</dbReference>
<organism evidence="2 3">
    <name type="scientific">Vineibacter terrae</name>
    <dbReference type="NCBI Taxonomy" id="2586908"/>
    <lineage>
        <taxon>Bacteria</taxon>
        <taxon>Pseudomonadati</taxon>
        <taxon>Pseudomonadota</taxon>
        <taxon>Alphaproteobacteria</taxon>
        <taxon>Hyphomicrobiales</taxon>
        <taxon>Vineibacter</taxon>
    </lineage>
</organism>
<dbReference type="InterPro" id="IPR005358">
    <property type="entry name" value="Puta_zinc/iron-chelating_dom"/>
</dbReference>
<dbReference type="PANTHER" id="PTHR37421">
    <property type="entry name" value="UPF0260 PROTEIN YCGN"/>
    <property type="match status" value="1"/>
</dbReference>
<dbReference type="OrthoDB" id="9786855at2"/>
<name>A0A5C8PRQ1_9HYPH</name>
<reference evidence="2 3" key="1">
    <citation type="submission" date="2019-06" db="EMBL/GenBank/DDBJ databases">
        <title>New taxonomy in bacterial strain CC-CFT640, isolated from vineyard.</title>
        <authorList>
            <person name="Lin S.-Y."/>
            <person name="Tsai C.-F."/>
            <person name="Young C.-C."/>
        </authorList>
    </citation>
    <scope>NUCLEOTIDE SEQUENCE [LARGE SCALE GENOMIC DNA]</scope>
    <source>
        <strain evidence="2 3">CC-CFT640</strain>
    </source>
</reference>
<sequence length="186" mass="20882">MSQAKKTNTAKGARVRQALARKLGAKPAGGRGRRVDPAKVADEVLPFWKRKTLVQMTQREWESLCDGCGKCCVNKLEYEETGEVVQTNTCCRLLDTHTCRCGDYKNRKKIVPDCIQLSPDVVAEMDWLPRSCAYRLVLQGRDLFWWHPLVSGDPETVHEAGVSARGKVISELEAGDLAEHVLDDWL</sequence>
<dbReference type="NCBIfam" id="NF003501">
    <property type="entry name" value="PRK05170.1-5"/>
    <property type="match status" value="1"/>
</dbReference>
<dbReference type="Pfam" id="PF03692">
    <property type="entry name" value="CxxCxxCC"/>
    <property type="match status" value="1"/>
</dbReference>
<comment type="caution">
    <text evidence="2">The sequence shown here is derived from an EMBL/GenBank/DDBJ whole genome shotgun (WGS) entry which is preliminary data.</text>
</comment>
<dbReference type="NCBIfam" id="NF003507">
    <property type="entry name" value="PRK05170.2-5"/>
    <property type="match status" value="1"/>
</dbReference>
<dbReference type="AlphaFoldDB" id="A0A5C8PRQ1"/>
<evidence type="ECO:0000313" key="3">
    <source>
        <dbReference type="Proteomes" id="UP000321638"/>
    </source>
</evidence>
<keyword evidence="3" id="KW-1185">Reference proteome</keyword>
<comment type="similarity">
    <text evidence="1">Belongs to the UPF0260 family.</text>
</comment>
<evidence type="ECO:0000313" key="2">
    <source>
        <dbReference type="EMBL" id="TXL78214.1"/>
    </source>
</evidence>
<evidence type="ECO:0000256" key="1">
    <source>
        <dbReference type="HAMAP-Rule" id="MF_00676"/>
    </source>
</evidence>
<accession>A0A5C8PRQ1</accession>
<gene>
    <name evidence="2" type="ORF">FHP25_08425</name>
</gene>
<dbReference type="Proteomes" id="UP000321638">
    <property type="component" value="Unassembled WGS sequence"/>
</dbReference>
<dbReference type="PANTHER" id="PTHR37421:SF1">
    <property type="entry name" value="UPF0260 PROTEIN YCGN"/>
    <property type="match status" value="1"/>
</dbReference>
<protein>
    <recommendedName>
        <fullName evidence="1">UPF0260 protein FHP25_08425</fullName>
    </recommendedName>
</protein>
<proteinExistence type="inferred from homology"/>